<gene>
    <name evidence="2" type="ORF">ACFS7Y_12305</name>
</gene>
<organism evidence="2 3">
    <name type="scientific">Sphingobacterium bambusae</name>
    <dbReference type="NCBI Taxonomy" id="662858"/>
    <lineage>
        <taxon>Bacteria</taxon>
        <taxon>Pseudomonadati</taxon>
        <taxon>Bacteroidota</taxon>
        <taxon>Sphingobacteriia</taxon>
        <taxon>Sphingobacteriales</taxon>
        <taxon>Sphingobacteriaceae</taxon>
        <taxon>Sphingobacterium</taxon>
    </lineage>
</organism>
<dbReference type="InterPro" id="IPR013022">
    <property type="entry name" value="Xyl_isomerase-like_TIM-brl"/>
</dbReference>
<evidence type="ECO:0000313" key="3">
    <source>
        <dbReference type="Proteomes" id="UP001597525"/>
    </source>
</evidence>
<dbReference type="GO" id="GO:0016853">
    <property type="term" value="F:isomerase activity"/>
    <property type="evidence" value="ECO:0007669"/>
    <property type="project" value="UniProtKB-KW"/>
</dbReference>
<comment type="caution">
    <text evidence="2">The sequence shown here is derived from an EMBL/GenBank/DDBJ whole genome shotgun (WGS) entry which is preliminary data.</text>
</comment>
<reference evidence="3" key="1">
    <citation type="journal article" date="2019" name="Int. J. Syst. Evol. Microbiol.">
        <title>The Global Catalogue of Microorganisms (GCM) 10K type strain sequencing project: providing services to taxonomists for standard genome sequencing and annotation.</title>
        <authorList>
            <consortium name="The Broad Institute Genomics Platform"/>
            <consortium name="The Broad Institute Genome Sequencing Center for Infectious Disease"/>
            <person name="Wu L."/>
            <person name="Ma J."/>
        </authorList>
    </citation>
    <scope>NUCLEOTIDE SEQUENCE [LARGE SCALE GENOMIC DNA]</scope>
    <source>
        <strain evidence="3">KCTC 22814</strain>
    </source>
</reference>
<sequence length="324" mass="36915">MQHSRRKFLKQAGLGVSAAFLSPYLFSCEPGKTGSGPFHNLGIQLFSLRDLLAEDPTKTLEMVGKIGYRHVETFGVDAAAGSYWNLPIAELKKVLADNGLKTHSGHYDMSKYLSRTQNDKENIEKYIEIAHELGQSYIVAPVTPMDDLNNLKVEDYQYAAEQLNKAGEMAKKAGIKVGYHNHFWEFRSFGNGTKGLDILLAFTEPDLVDFELDLFWIEKAGYTPQSYFEKYPGRFTMWHIKDMDKQFTKPVVGEEYDKAGFMDIIKEIKYTEVGTGAIDFINIANYADKSGLKYAFVEQDDIYIPNKFESIKKSYDYVQKFLAK</sequence>
<proteinExistence type="predicted"/>
<accession>A0ABW6BH18</accession>
<dbReference type="EMBL" id="JBHUPB010000008">
    <property type="protein sequence ID" value="MFD2968177.1"/>
    <property type="molecule type" value="Genomic_DNA"/>
</dbReference>
<dbReference type="InterPro" id="IPR036237">
    <property type="entry name" value="Xyl_isomerase-like_sf"/>
</dbReference>
<dbReference type="InterPro" id="IPR050312">
    <property type="entry name" value="IolE/XylAMocC-like"/>
</dbReference>
<dbReference type="PANTHER" id="PTHR12110">
    <property type="entry name" value="HYDROXYPYRUVATE ISOMERASE"/>
    <property type="match status" value="1"/>
</dbReference>
<dbReference type="Pfam" id="PF01261">
    <property type="entry name" value="AP_endonuc_2"/>
    <property type="match status" value="1"/>
</dbReference>
<evidence type="ECO:0000313" key="2">
    <source>
        <dbReference type="EMBL" id="MFD2968177.1"/>
    </source>
</evidence>
<dbReference type="RefSeq" id="WP_320185831.1">
    <property type="nucleotide sequence ID" value="NZ_CP138332.1"/>
</dbReference>
<dbReference type="PANTHER" id="PTHR12110:SF41">
    <property type="entry name" value="INOSOSE DEHYDRATASE"/>
    <property type="match status" value="1"/>
</dbReference>
<dbReference type="Gene3D" id="3.20.20.150">
    <property type="entry name" value="Divalent-metal-dependent TIM barrel enzymes"/>
    <property type="match status" value="1"/>
</dbReference>
<keyword evidence="3" id="KW-1185">Reference proteome</keyword>
<keyword evidence="2" id="KW-0413">Isomerase</keyword>
<dbReference type="Proteomes" id="UP001597525">
    <property type="component" value="Unassembled WGS sequence"/>
</dbReference>
<evidence type="ECO:0000259" key="1">
    <source>
        <dbReference type="Pfam" id="PF01261"/>
    </source>
</evidence>
<dbReference type="SUPFAM" id="SSF51658">
    <property type="entry name" value="Xylose isomerase-like"/>
    <property type="match status" value="1"/>
</dbReference>
<protein>
    <submittedName>
        <fullName evidence="2">Sugar phosphate isomerase/epimerase</fullName>
    </submittedName>
</protein>
<name>A0ABW6BH18_9SPHI</name>
<feature type="domain" description="Xylose isomerase-like TIM barrel" evidence="1">
    <location>
        <begin position="64"/>
        <end position="272"/>
    </location>
</feature>